<evidence type="ECO:0000313" key="3">
    <source>
        <dbReference type="EMBL" id="KAF3559898.1"/>
    </source>
</evidence>
<comment type="subcellular location">
    <subcellularLocation>
        <location evidence="1">Nucleus</location>
    </subcellularLocation>
</comment>
<sequence length="80" mass="10039">MPKNWWERVKFPRNYGKTLETIDSIWQLYWPKLLQHKEKNRLTKMTQLRMRKLALRTREKQWSWIRLPIHFSVLISWSVS</sequence>
<evidence type="ECO:0000256" key="2">
    <source>
        <dbReference type="ARBA" id="ARBA00023242"/>
    </source>
</evidence>
<gene>
    <name evidence="3" type="ORF">F2Q69_00014392</name>
</gene>
<comment type="caution">
    <text evidence="3">The sequence shown here is derived from an EMBL/GenBank/DDBJ whole genome shotgun (WGS) entry which is preliminary data.</text>
</comment>
<evidence type="ECO:0000256" key="1">
    <source>
        <dbReference type="ARBA" id="ARBA00004123"/>
    </source>
</evidence>
<dbReference type="PANTHER" id="PTHR23405:SF14">
    <property type="entry name" value="PROTEIN MAK16 HOMOLOG"/>
    <property type="match status" value="1"/>
</dbReference>
<keyword evidence="2" id="KW-0539">Nucleus</keyword>
<dbReference type="GO" id="GO:0005730">
    <property type="term" value="C:nucleolus"/>
    <property type="evidence" value="ECO:0007669"/>
    <property type="project" value="TreeGrafter"/>
</dbReference>
<accession>A0A8S9R8F4</accession>
<protein>
    <submittedName>
        <fullName evidence="3">Uncharacterized protein</fullName>
    </submittedName>
</protein>
<dbReference type="GO" id="GO:0030687">
    <property type="term" value="C:preribosome, large subunit precursor"/>
    <property type="evidence" value="ECO:0007669"/>
    <property type="project" value="TreeGrafter"/>
</dbReference>
<proteinExistence type="predicted"/>
<name>A0A8S9R8F4_BRACR</name>
<reference evidence="3" key="1">
    <citation type="submission" date="2019-12" db="EMBL/GenBank/DDBJ databases">
        <title>Genome sequencing and annotation of Brassica cretica.</title>
        <authorList>
            <person name="Studholme D.J."/>
            <person name="Sarris P."/>
        </authorList>
    </citation>
    <scope>NUCLEOTIDE SEQUENCE</scope>
    <source>
        <strain evidence="3">PFS-109/04</strain>
        <tissue evidence="3">Leaf</tissue>
    </source>
</reference>
<organism evidence="3 4">
    <name type="scientific">Brassica cretica</name>
    <name type="common">Mustard</name>
    <dbReference type="NCBI Taxonomy" id="69181"/>
    <lineage>
        <taxon>Eukaryota</taxon>
        <taxon>Viridiplantae</taxon>
        <taxon>Streptophyta</taxon>
        <taxon>Embryophyta</taxon>
        <taxon>Tracheophyta</taxon>
        <taxon>Spermatophyta</taxon>
        <taxon>Magnoliopsida</taxon>
        <taxon>eudicotyledons</taxon>
        <taxon>Gunneridae</taxon>
        <taxon>Pentapetalae</taxon>
        <taxon>rosids</taxon>
        <taxon>malvids</taxon>
        <taxon>Brassicales</taxon>
        <taxon>Brassicaceae</taxon>
        <taxon>Brassiceae</taxon>
        <taxon>Brassica</taxon>
    </lineage>
</organism>
<dbReference type="AlphaFoldDB" id="A0A8S9R8F4"/>
<dbReference type="EMBL" id="QGKX02000996">
    <property type="protein sequence ID" value="KAF3559898.1"/>
    <property type="molecule type" value="Genomic_DNA"/>
</dbReference>
<dbReference type="GO" id="GO:0000460">
    <property type="term" value="P:maturation of 5.8S rRNA"/>
    <property type="evidence" value="ECO:0007669"/>
    <property type="project" value="TreeGrafter"/>
</dbReference>
<dbReference type="PANTHER" id="PTHR23405">
    <property type="entry name" value="MAINTENANCE OF KILLER 16 MAK16 PROTEIN-RELATED"/>
    <property type="match status" value="1"/>
</dbReference>
<evidence type="ECO:0000313" key="4">
    <source>
        <dbReference type="Proteomes" id="UP000712600"/>
    </source>
</evidence>
<dbReference type="GO" id="GO:0000470">
    <property type="term" value="P:maturation of LSU-rRNA"/>
    <property type="evidence" value="ECO:0007669"/>
    <property type="project" value="TreeGrafter"/>
</dbReference>
<dbReference type="Proteomes" id="UP000712600">
    <property type="component" value="Unassembled WGS sequence"/>
</dbReference>